<name>A0A2I4F9G1_JUGRE</name>
<dbReference type="AlphaFoldDB" id="A0A2I4F9G1"/>
<feature type="compositionally biased region" description="Basic and acidic residues" evidence="1">
    <location>
        <begin position="89"/>
        <end position="101"/>
    </location>
</feature>
<accession>A0A2I4F9G1</accession>
<organism evidence="2 3">
    <name type="scientific">Juglans regia</name>
    <name type="common">English walnut</name>
    <dbReference type="NCBI Taxonomy" id="51240"/>
    <lineage>
        <taxon>Eukaryota</taxon>
        <taxon>Viridiplantae</taxon>
        <taxon>Streptophyta</taxon>
        <taxon>Embryophyta</taxon>
        <taxon>Tracheophyta</taxon>
        <taxon>Spermatophyta</taxon>
        <taxon>Magnoliopsida</taxon>
        <taxon>eudicotyledons</taxon>
        <taxon>Gunneridae</taxon>
        <taxon>Pentapetalae</taxon>
        <taxon>rosids</taxon>
        <taxon>fabids</taxon>
        <taxon>Fagales</taxon>
        <taxon>Juglandaceae</taxon>
        <taxon>Juglans</taxon>
    </lineage>
</organism>
<dbReference type="Proteomes" id="UP000235220">
    <property type="component" value="Chromosome 1"/>
</dbReference>
<proteinExistence type="predicted"/>
<dbReference type="RefSeq" id="XP_018828275.2">
    <property type="nucleotide sequence ID" value="XM_018972730.2"/>
</dbReference>
<evidence type="ECO:0000313" key="2">
    <source>
        <dbReference type="Proteomes" id="UP000235220"/>
    </source>
</evidence>
<keyword evidence="2" id="KW-1185">Reference proteome</keyword>
<dbReference type="GeneID" id="108996714"/>
<sequence>MEVLFHFCDDWEFSLSEVAHREFSIQAAWGPAPNDREFAIILFDREEARLCPVYAWVEQNDSSIWFVVSPGQGHVFYPQFLSTSSLPWEQKRGSSATEDRKGKKAKTHGKGREVLLNRLEQVGKELEEVGIAAPIMLLASPSQR</sequence>
<dbReference type="KEGG" id="jre:108996714"/>
<feature type="region of interest" description="Disordered" evidence="1">
    <location>
        <begin position="88"/>
        <end position="110"/>
    </location>
</feature>
<reference evidence="3" key="1">
    <citation type="submission" date="2025-08" db="UniProtKB">
        <authorList>
            <consortium name="RefSeq"/>
        </authorList>
    </citation>
    <scope>IDENTIFICATION</scope>
    <source>
        <tissue evidence="3">Leaves</tissue>
    </source>
</reference>
<protein>
    <submittedName>
        <fullName evidence="3">Uncharacterized protein LOC108996714</fullName>
    </submittedName>
</protein>
<dbReference type="Gramene" id="Jr01_21820_p1">
    <property type="protein sequence ID" value="cds.Jr01_21820_p1"/>
    <property type="gene ID" value="Jr01_21820"/>
</dbReference>
<gene>
    <name evidence="3" type="primary">LOC108996714</name>
</gene>
<evidence type="ECO:0000313" key="3">
    <source>
        <dbReference type="RefSeq" id="XP_018828275.2"/>
    </source>
</evidence>
<evidence type="ECO:0000256" key="1">
    <source>
        <dbReference type="SAM" id="MobiDB-lite"/>
    </source>
</evidence>